<dbReference type="InterPro" id="IPR024535">
    <property type="entry name" value="RHGA/B-epi-like_pectate_lyase"/>
</dbReference>
<name>A0A017SH77_ASPRC</name>
<reference evidence="7" key="1">
    <citation type="journal article" date="2014" name="Nat. Commun.">
        <title>Genomic adaptations of the halophilic Dead Sea filamentous fungus Eurotium rubrum.</title>
        <authorList>
            <person name="Kis-Papo T."/>
            <person name="Weig A.R."/>
            <person name="Riley R."/>
            <person name="Persoh D."/>
            <person name="Salamov A."/>
            <person name="Sun H."/>
            <person name="Lipzen A."/>
            <person name="Wasser S.P."/>
            <person name="Rambold G."/>
            <person name="Grigoriev I.V."/>
            <person name="Nevo E."/>
        </authorList>
    </citation>
    <scope>NUCLEOTIDE SEQUENCE [LARGE SCALE GENOMIC DNA]</scope>
    <source>
        <strain evidence="7">CBS 135680</strain>
    </source>
</reference>
<keyword evidence="3 4" id="KW-0732">Signal</keyword>
<dbReference type="GeneID" id="63693612"/>
<dbReference type="OrthoDB" id="1046782at2759"/>
<dbReference type="HOGENOM" id="CLU_002540_1_1_1"/>
<dbReference type="InterPro" id="IPR011050">
    <property type="entry name" value="Pectin_lyase_fold/virulence"/>
</dbReference>
<feature type="signal peptide" evidence="4">
    <location>
        <begin position="1"/>
        <end position="26"/>
    </location>
</feature>
<organism evidence="6 7">
    <name type="scientific">Aspergillus ruber (strain CBS 135680)</name>
    <dbReference type="NCBI Taxonomy" id="1388766"/>
    <lineage>
        <taxon>Eukaryota</taxon>
        <taxon>Fungi</taxon>
        <taxon>Dikarya</taxon>
        <taxon>Ascomycota</taxon>
        <taxon>Pezizomycotina</taxon>
        <taxon>Eurotiomycetes</taxon>
        <taxon>Eurotiomycetidae</taxon>
        <taxon>Eurotiales</taxon>
        <taxon>Aspergillaceae</taxon>
        <taxon>Aspergillus</taxon>
        <taxon>Aspergillus subgen. Aspergillus</taxon>
    </lineage>
</organism>
<evidence type="ECO:0000259" key="5">
    <source>
        <dbReference type="Pfam" id="PF12708"/>
    </source>
</evidence>
<dbReference type="RefSeq" id="XP_040639769.1">
    <property type="nucleotide sequence ID" value="XM_040778488.1"/>
</dbReference>
<evidence type="ECO:0000256" key="2">
    <source>
        <dbReference type="ARBA" id="ARBA00022525"/>
    </source>
</evidence>
<evidence type="ECO:0000313" key="7">
    <source>
        <dbReference type="Proteomes" id="UP000019804"/>
    </source>
</evidence>
<dbReference type="InterPro" id="IPR039279">
    <property type="entry name" value="QRT3-like"/>
</dbReference>
<dbReference type="FunFam" id="2.160.20.10:FF:000043">
    <property type="entry name" value="Exo-beta-1,3-glucanase, putative"/>
    <property type="match status" value="1"/>
</dbReference>
<sequence length="836" mass="90407">MVFSRSSLRLYTSVFGLLLCSNHVVASEAGQPHDWTIHNPHDPHEGHGKTSIKYFPPLDYVPHPVGIPYTVQDHNKHPWETNSSSHDSESHRTLMVADGQAQCSSSGQWSNKYWYEEIEHNGESSFLQGQFKDQYTVFRNVVKDYGADNTGSVDAGAAIQAAIDSGPKNGPSRNSHSMGSTGQPAIIYLPGGTYLLERGLQLYIGTVIVGDPKNPPVLKAPNNFGTDHIVYAKDPNFGGTINFYIGIKNVVIDSTSVDPNRRMVLLDWTVSQATQLTNVVFRMPQGAEGHVGMTTEFDYNSNIILNDLVFQGGNIGMSLAGQQWVFKGLQFQGTKTGVVTGGTDIVFLGCTFQNGALGIDASGTSGSLTVIDSTAYGLENFIVSGDSGNAANSIILDNVQNSGTTVKLGDEVVLTGSVWQTWVHGNLYYPGDPTKYHAKGRTGSTIRTAALLSGSANYFTMKPPTYEHYTAEQVVNIKSVEGAPVYGDGLTDDTDNINNILTMYAGCKLIYFPAGTYIVTDTIIIPDGTRIIGDAFGSAISGAGSKFKDEHSPRAMIRVGYPGDTGLAQISDMLFTVADVLPGCKMVEINMAGNSPGDVGMWNTHFRIGGAVGSQVQSKCTSTPDICKAAWGLLHLTSSSSAYLENIWGWTADHDLDGQNPQTIATGRGLLVEATKGTWLVGTGFEHHALYQYNFNRAENVFSAMQQSESAYWQGPGNALAPQPWQNSLTSLDPQFRHCAAGDALCRMGFFEIITSSRNLFLYGGCNWVFFNNNGDCGGKCQQNAIQMTDSKQVYLYGTNTKSTKNIILEEGRVIAKEDDNAGGWGGIIAAYLYDV</sequence>
<dbReference type="Pfam" id="PF12708">
    <property type="entry name" value="Pect-lyase_RHGA_epim"/>
    <property type="match status" value="2"/>
</dbReference>
<accession>A0A017SH77</accession>
<feature type="domain" description="Rhamnogalacturonase A/B/Epimerase-like pectate lyase" evidence="5">
    <location>
        <begin position="138"/>
        <end position="360"/>
    </location>
</feature>
<dbReference type="EMBL" id="KK088419">
    <property type="protein sequence ID" value="EYE96081.1"/>
    <property type="molecule type" value="Genomic_DNA"/>
</dbReference>
<dbReference type="InterPro" id="IPR012334">
    <property type="entry name" value="Pectin_lyas_fold"/>
</dbReference>
<dbReference type="CDD" id="cd23668">
    <property type="entry name" value="GH55_beta13glucanase-like"/>
    <property type="match status" value="1"/>
</dbReference>
<dbReference type="Proteomes" id="UP000019804">
    <property type="component" value="Unassembled WGS sequence"/>
</dbReference>
<feature type="chain" id="PRO_5001495967" evidence="4">
    <location>
        <begin position="27"/>
        <end position="836"/>
    </location>
</feature>
<evidence type="ECO:0000256" key="3">
    <source>
        <dbReference type="ARBA" id="ARBA00022729"/>
    </source>
</evidence>
<dbReference type="GO" id="GO:0004650">
    <property type="term" value="F:polygalacturonase activity"/>
    <property type="evidence" value="ECO:0007669"/>
    <property type="project" value="InterPro"/>
</dbReference>
<dbReference type="SUPFAM" id="SSF51126">
    <property type="entry name" value="Pectin lyase-like"/>
    <property type="match status" value="2"/>
</dbReference>
<dbReference type="PANTHER" id="PTHR33928">
    <property type="entry name" value="POLYGALACTURONASE QRT3"/>
    <property type="match status" value="1"/>
</dbReference>
<keyword evidence="2" id="KW-0964">Secreted</keyword>
<dbReference type="GO" id="GO:0005576">
    <property type="term" value="C:extracellular region"/>
    <property type="evidence" value="ECO:0007669"/>
    <property type="project" value="UniProtKB-SubCell"/>
</dbReference>
<dbReference type="PANTHER" id="PTHR33928:SF2">
    <property type="entry name" value="PECTATE LYASE SUPERFAMILY PROTEIN DOMAIN-CONTAINING PROTEIN-RELATED"/>
    <property type="match status" value="1"/>
</dbReference>
<keyword evidence="7" id="KW-1185">Reference proteome</keyword>
<protein>
    <submittedName>
        <fullName evidence="6">Putative exo-beta-1,3-glucanase</fullName>
    </submittedName>
</protein>
<proteinExistence type="predicted"/>
<evidence type="ECO:0000256" key="4">
    <source>
        <dbReference type="SAM" id="SignalP"/>
    </source>
</evidence>
<dbReference type="STRING" id="1388766.A0A017SH77"/>
<gene>
    <name evidence="6" type="ORF">EURHEDRAFT_360650</name>
</gene>
<comment type="subcellular location">
    <subcellularLocation>
        <location evidence="1">Secreted</location>
    </subcellularLocation>
</comment>
<dbReference type="Gene3D" id="2.160.20.10">
    <property type="entry name" value="Single-stranded right-handed beta-helix, Pectin lyase-like"/>
    <property type="match status" value="2"/>
</dbReference>
<feature type="domain" description="Rhamnogalacturonase A/B/Epimerase-like pectate lyase" evidence="5">
    <location>
        <begin position="486"/>
        <end position="550"/>
    </location>
</feature>
<evidence type="ECO:0000256" key="1">
    <source>
        <dbReference type="ARBA" id="ARBA00004613"/>
    </source>
</evidence>
<evidence type="ECO:0000313" key="6">
    <source>
        <dbReference type="EMBL" id="EYE96081.1"/>
    </source>
</evidence>
<dbReference type="FunFam" id="2.160.20.10:FF:000049">
    <property type="entry name" value="Putative exo-beta-1,3-glucanase"/>
    <property type="match status" value="1"/>
</dbReference>
<dbReference type="AlphaFoldDB" id="A0A017SH77"/>